<evidence type="ECO:0000313" key="2">
    <source>
        <dbReference type="Proteomes" id="UP000000663"/>
    </source>
</evidence>
<dbReference type="PANTHER" id="PTHR40069:SF1">
    <property type="entry name" value="YWBE PROTEIN"/>
    <property type="match status" value="1"/>
</dbReference>
<dbReference type="RefSeq" id="WP_012035576.1">
    <property type="nucleotide sequence ID" value="NC_009464.1"/>
</dbReference>
<dbReference type="Proteomes" id="UP000000663">
    <property type="component" value="Chromosome"/>
</dbReference>
<proteinExistence type="predicted"/>
<name>Q0W3Q2_METAR</name>
<evidence type="ECO:0000313" key="1">
    <source>
        <dbReference type="EMBL" id="CAJ36991.1"/>
    </source>
</evidence>
<evidence type="ECO:0008006" key="3">
    <source>
        <dbReference type="Google" id="ProtNLM"/>
    </source>
</evidence>
<reference evidence="1 2" key="1">
    <citation type="journal article" date="2006" name="Science">
        <title>Genome of rice cluster I archaea -- the key methane producers in the rice rhizosphere.</title>
        <authorList>
            <person name="Erkel C."/>
            <person name="Kube M."/>
            <person name="Reinhardt R."/>
            <person name="Liesack W."/>
        </authorList>
    </citation>
    <scope>NUCLEOTIDE SEQUENCE [LARGE SCALE GENOMIC DNA]</scope>
    <source>
        <strain evidence="2">DSM 22066 / NBRC 105507 / MRE50</strain>
    </source>
</reference>
<dbReference type="eggNOG" id="arCOG04920">
    <property type="taxonomic scope" value="Archaea"/>
</dbReference>
<sequence>MADGKIRKDVKIGATVDIVLKQDQPTGKLTRGIVAAILTNSPTHPHGIKVRLRDGRVGRIKVIVDQAS</sequence>
<dbReference type="PANTHER" id="PTHR40069">
    <property type="entry name" value="YWBE PROTEIN"/>
    <property type="match status" value="1"/>
</dbReference>
<dbReference type="OrthoDB" id="2792at2157"/>
<dbReference type="GeneID" id="5142932"/>
<dbReference type="InterPro" id="IPR019240">
    <property type="entry name" value="DUF2196"/>
</dbReference>
<accession>Q0W3Q2</accession>
<dbReference type="NCBIfam" id="TIGR03833">
    <property type="entry name" value="YwbE family protein"/>
    <property type="match status" value="1"/>
</dbReference>
<keyword evidence="2" id="KW-1185">Reference proteome</keyword>
<dbReference type="STRING" id="351160.RCIX1791"/>
<gene>
    <name evidence="1" type="ORF">RCIX1791</name>
</gene>
<protein>
    <recommendedName>
        <fullName evidence="3">YwbE family protein</fullName>
    </recommendedName>
</protein>
<organism evidence="1 2">
    <name type="scientific">Methanocella arvoryzae (strain DSM 22066 / NBRC 105507 / MRE50)</name>
    <dbReference type="NCBI Taxonomy" id="351160"/>
    <lineage>
        <taxon>Archaea</taxon>
        <taxon>Methanobacteriati</taxon>
        <taxon>Methanobacteriota</taxon>
        <taxon>Stenosarchaea group</taxon>
        <taxon>Methanomicrobia</taxon>
        <taxon>Methanocellales</taxon>
        <taxon>Methanocellaceae</taxon>
        <taxon>Methanocella</taxon>
    </lineage>
</organism>
<dbReference type="EMBL" id="AM114193">
    <property type="protein sequence ID" value="CAJ36991.1"/>
    <property type="molecule type" value="Genomic_DNA"/>
</dbReference>
<dbReference type="AlphaFoldDB" id="Q0W3Q2"/>
<dbReference type="KEGG" id="rci:RCIX1791"/>
<dbReference type="PATRIC" id="fig|351160.9.peg.1284"/>
<dbReference type="Pfam" id="PF09962">
    <property type="entry name" value="DUF2196"/>
    <property type="match status" value="1"/>
</dbReference>